<feature type="region of interest" description="Disordered" evidence="3">
    <location>
        <begin position="630"/>
        <end position="667"/>
    </location>
</feature>
<dbReference type="SUPFAM" id="SSF54928">
    <property type="entry name" value="RNA-binding domain, RBD"/>
    <property type="match status" value="1"/>
</dbReference>
<evidence type="ECO:0000313" key="6">
    <source>
        <dbReference type="EMBL" id="CAF0937258.1"/>
    </source>
</evidence>
<dbReference type="EMBL" id="CAJNOC010002504">
    <property type="protein sequence ID" value="CAF0937258.1"/>
    <property type="molecule type" value="Genomic_DNA"/>
</dbReference>
<feature type="domain" description="F-box" evidence="5">
    <location>
        <begin position="154"/>
        <end position="198"/>
    </location>
</feature>
<dbReference type="SMART" id="SM00367">
    <property type="entry name" value="LRR_CC"/>
    <property type="match status" value="5"/>
</dbReference>
<dbReference type="SUPFAM" id="SSF52047">
    <property type="entry name" value="RNI-like"/>
    <property type="match status" value="1"/>
</dbReference>
<evidence type="ECO:0000259" key="4">
    <source>
        <dbReference type="PROSITE" id="PS50102"/>
    </source>
</evidence>
<sequence length="667" mass="77610">MASTNSIINDFSDTSHRESLIYSDQNQFEKNCSDRIVKNKIFVRNLEWSTHENLLKHFFSSYGPIKKCKILRDLETNRSKGCGIVEFEDEKGPENVLSANKEDLNLGGRRLFVDSYKKPIESKNKKKFHERPREESFSTKRDELEIKHESDFSISLIEKLPYNVLCKIFSYLSIRDLCIVEQVCKRWYEIARLSWQQKNRLVLTNKNIFENYSSRKDNQYGFCVRPDFGRKAIFQILSKNLKNLKYFDIAEYHSKFGIQIGEILKMLAETCPNLIGLNLANLSASNKSFTPLVKNCQNLKFIDISNCRRLSDASISKIFQHCPQLEQFNFSNCREIVGSCFERINFNNLYIKNVCLDDCENIEDEFLVLLLNRCKNIKTLSLNRSRPYSPNSILNIINEMPNLESLYISFLGFDSLKNYDFKSIKFENLENLKVLDISKSGCNNTLLTTILEKLKNLRILKIDDCTSLTSDPFCSLKIQAPLEELNLNFNRNITDQCLYSLTKFSKTLKVLKLKGCARFTNQAIISMIGKMEKLTDLDLSLTYADNSVLETVLWYKDRKFHINCNDTNIDTNKFTFDHPSTIKKLRDRDSPLFEFENLTFESLSTPIRKTGDERSWGDSGMIYIGPPLDSDEGEFDFDFDDGNDEGNDRDNDLDEFLEDENEMYQEI</sequence>
<proteinExistence type="predicted"/>
<evidence type="ECO:0000256" key="2">
    <source>
        <dbReference type="PROSITE-ProRule" id="PRU00176"/>
    </source>
</evidence>
<evidence type="ECO:0000256" key="1">
    <source>
        <dbReference type="ARBA" id="ARBA00022786"/>
    </source>
</evidence>
<dbReference type="GO" id="GO:0019005">
    <property type="term" value="C:SCF ubiquitin ligase complex"/>
    <property type="evidence" value="ECO:0007669"/>
    <property type="project" value="TreeGrafter"/>
</dbReference>
<dbReference type="Pfam" id="PF12937">
    <property type="entry name" value="F-box-like"/>
    <property type="match status" value="1"/>
</dbReference>
<dbReference type="PANTHER" id="PTHR13318">
    <property type="entry name" value="PARTNER OF PAIRED, ISOFORM B-RELATED"/>
    <property type="match status" value="1"/>
</dbReference>
<dbReference type="InterPro" id="IPR012677">
    <property type="entry name" value="Nucleotide-bd_a/b_plait_sf"/>
</dbReference>
<dbReference type="PROSITE" id="PS50181">
    <property type="entry name" value="FBOX"/>
    <property type="match status" value="1"/>
</dbReference>
<dbReference type="InterPro" id="IPR000504">
    <property type="entry name" value="RRM_dom"/>
</dbReference>
<gene>
    <name evidence="6" type="ORF">OXX778_LOCUS13231</name>
</gene>
<dbReference type="PROSITE" id="PS50102">
    <property type="entry name" value="RRM"/>
    <property type="match status" value="1"/>
</dbReference>
<keyword evidence="7" id="KW-1185">Reference proteome</keyword>
<keyword evidence="1" id="KW-0833">Ubl conjugation pathway</keyword>
<evidence type="ECO:0000256" key="3">
    <source>
        <dbReference type="SAM" id="MobiDB-lite"/>
    </source>
</evidence>
<organism evidence="6 7">
    <name type="scientific">Brachionus calyciflorus</name>
    <dbReference type="NCBI Taxonomy" id="104777"/>
    <lineage>
        <taxon>Eukaryota</taxon>
        <taxon>Metazoa</taxon>
        <taxon>Spiralia</taxon>
        <taxon>Gnathifera</taxon>
        <taxon>Rotifera</taxon>
        <taxon>Eurotatoria</taxon>
        <taxon>Monogononta</taxon>
        <taxon>Pseudotrocha</taxon>
        <taxon>Ploima</taxon>
        <taxon>Brachionidae</taxon>
        <taxon>Brachionus</taxon>
    </lineage>
</organism>
<dbReference type="InterPro" id="IPR006553">
    <property type="entry name" value="Leu-rich_rpt_Cys-con_subtyp"/>
</dbReference>
<feature type="domain" description="RRM" evidence="4">
    <location>
        <begin position="39"/>
        <end position="118"/>
    </location>
</feature>
<dbReference type="Pfam" id="PF00076">
    <property type="entry name" value="RRM_1"/>
    <property type="match status" value="1"/>
</dbReference>
<name>A0A814C9U3_9BILA</name>
<dbReference type="SUPFAM" id="SSF81383">
    <property type="entry name" value="F-box domain"/>
    <property type="match status" value="1"/>
</dbReference>
<dbReference type="InterPro" id="IPR001810">
    <property type="entry name" value="F-box_dom"/>
</dbReference>
<dbReference type="Gene3D" id="3.80.10.10">
    <property type="entry name" value="Ribonuclease Inhibitor"/>
    <property type="match status" value="1"/>
</dbReference>
<reference evidence="6" key="1">
    <citation type="submission" date="2021-02" db="EMBL/GenBank/DDBJ databases">
        <authorList>
            <person name="Nowell W R."/>
        </authorList>
    </citation>
    <scope>NUCLEOTIDE SEQUENCE</scope>
    <source>
        <strain evidence="6">Ploen Becks lab</strain>
    </source>
</reference>
<accession>A0A814C9U3</accession>
<dbReference type="Gene3D" id="1.20.1280.50">
    <property type="match status" value="1"/>
</dbReference>
<dbReference type="Proteomes" id="UP000663879">
    <property type="component" value="Unassembled WGS sequence"/>
</dbReference>
<comment type="caution">
    <text evidence="6">The sequence shown here is derived from an EMBL/GenBank/DDBJ whole genome shotgun (WGS) entry which is preliminary data.</text>
</comment>
<dbReference type="OrthoDB" id="6089600at2759"/>
<keyword evidence="2" id="KW-0694">RNA-binding</keyword>
<dbReference type="SMART" id="SM00360">
    <property type="entry name" value="RRM"/>
    <property type="match status" value="1"/>
</dbReference>
<dbReference type="InterPro" id="IPR035979">
    <property type="entry name" value="RBD_domain_sf"/>
</dbReference>
<dbReference type="InterPro" id="IPR032675">
    <property type="entry name" value="LRR_dom_sf"/>
</dbReference>
<dbReference type="CDD" id="cd09917">
    <property type="entry name" value="F-box_SF"/>
    <property type="match status" value="1"/>
</dbReference>
<protein>
    <submittedName>
        <fullName evidence="6">Uncharacterized protein</fullName>
    </submittedName>
</protein>
<evidence type="ECO:0000313" key="7">
    <source>
        <dbReference type="Proteomes" id="UP000663879"/>
    </source>
</evidence>
<evidence type="ECO:0000259" key="5">
    <source>
        <dbReference type="PROSITE" id="PS50181"/>
    </source>
</evidence>
<dbReference type="Gene3D" id="3.30.70.330">
    <property type="match status" value="1"/>
</dbReference>
<dbReference type="SMART" id="SM00256">
    <property type="entry name" value="FBOX"/>
    <property type="match status" value="1"/>
</dbReference>
<dbReference type="AlphaFoldDB" id="A0A814C9U3"/>
<dbReference type="GO" id="GO:0003723">
    <property type="term" value="F:RNA binding"/>
    <property type="evidence" value="ECO:0007669"/>
    <property type="project" value="UniProtKB-UniRule"/>
</dbReference>
<dbReference type="InterPro" id="IPR036047">
    <property type="entry name" value="F-box-like_dom_sf"/>
</dbReference>
<dbReference type="GO" id="GO:0031146">
    <property type="term" value="P:SCF-dependent proteasomal ubiquitin-dependent protein catabolic process"/>
    <property type="evidence" value="ECO:0007669"/>
    <property type="project" value="TreeGrafter"/>
</dbReference>